<dbReference type="InterPro" id="IPR001107">
    <property type="entry name" value="Band_7"/>
</dbReference>
<dbReference type="OrthoDB" id="9150901at2"/>
<dbReference type="PROSITE" id="PS51257">
    <property type="entry name" value="PROKAR_LIPOPROTEIN"/>
    <property type="match status" value="1"/>
</dbReference>
<gene>
    <name evidence="4" type="ORF">DEH80_07400</name>
</gene>
<feature type="coiled-coil region" evidence="2">
    <location>
        <begin position="202"/>
        <end position="229"/>
    </location>
</feature>
<dbReference type="Pfam" id="PF01145">
    <property type="entry name" value="Band_7"/>
    <property type="match status" value="1"/>
</dbReference>
<dbReference type="EMBL" id="QEQK01000005">
    <property type="protein sequence ID" value="PWN56630.1"/>
    <property type="molecule type" value="Genomic_DNA"/>
</dbReference>
<proteinExistence type="predicted"/>
<keyword evidence="5" id="KW-1185">Reference proteome</keyword>
<feature type="domain" description="Band 7" evidence="3">
    <location>
        <begin position="32"/>
        <end position="215"/>
    </location>
</feature>
<comment type="caution">
    <text evidence="4">The sequence shown here is derived from an EMBL/GenBank/DDBJ whole genome shotgun (WGS) entry which is preliminary data.</text>
</comment>
<evidence type="ECO:0000259" key="3">
    <source>
        <dbReference type="Pfam" id="PF01145"/>
    </source>
</evidence>
<dbReference type="AlphaFoldDB" id="A0A363UMJ6"/>
<dbReference type="GO" id="GO:0016020">
    <property type="term" value="C:membrane"/>
    <property type="evidence" value="ECO:0007669"/>
    <property type="project" value="UniProtKB-SubCell"/>
</dbReference>
<evidence type="ECO:0000313" key="4">
    <source>
        <dbReference type="EMBL" id="PWN56630.1"/>
    </source>
</evidence>
<organism evidence="4 5">
    <name type="scientific">Abyssibacter profundi</name>
    <dbReference type="NCBI Taxonomy" id="2182787"/>
    <lineage>
        <taxon>Bacteria</taxon>
        <taxon>Pseudomonadati</taxon>
        <taxon>Pseudomonadota</taxon>
        <taxon>Gammaproteobacteria</taxon>
        <taxon>Chromatiales</taxon>
        <taxon>Oceanococcaceae</taxon>
        <taxon>Abyssibacter</taxon>
    </lineage>
</organism>
<reference evidence="4 5" key="1">
    <citation type="submission" date="2018-05" db="EMBL/GenBank/DDBJ databases">
        <title>Abyssibacter profundi OUC007T gen. nov., sp. nov, a marine bacterium isolated from seawater of the Mariana Trench.</title>
        <authorList>
            <person name="Zhou S."/>
        </authorList>
    </citation>
    <scope>NUCLEOTIDE SEQUENCE [LARGE SCALE GENOMIC DNA]</scope>
    <source>
        <strain evidence="4 5">OUC007</strain>
    </source>
</reference>
<comment type="subcellular location">
    <subcellularLocation>
        <location evidence="1">Membrane</location>
        <topology evidence="1">Single-pass membrane protein</topology>
    </subcellularLocation>
</comment>
<dbReference type="Proteomes" id="UP000251800">
    <property type="component" value="Unassembled WGS sequence"/>
</dbReference>
<dbReference type="InterPro" id="IPR036013">
    <property type="entry name" value="Band_7/SPFH_dom_sf"/>
</dbReference>
<dbReference type="RefSeq" id="WP_109719824.1">
    <property type="nucleotide sequence ID" value="NZ_QEQK01000005.1"/>
</dbReference>
<evidence type="ECO:0000256" key="1">
    <source>
        <dbReference type="ARBA" id="ARBA00004167"/>
    </source>
</evidence>
<name>A0A363UMJ6_9GAMM</name>
<keyword evidence="2" id="KW-0175">Coiled coil</keyword>
<evidence type="ECO:0000256" key="2">
    <source>
        <dbReference type="SAM" id="Coils"/>
    </source>
</evidence>
<dbReference type="SUPFAM" id="SSF117892">
    <property type="entry name" value="Band 7/SPFH domain"/>
    <property type="match status" value="1"/>
</dbReference>
<protein>
    <recommendedName>
        <fullName evidence="3">Band 7 domain-containing protein</fullName>
    </recommendedName>
</protein>
<accession>A0A363UMJ6</accession>
<sequence>MRAILSGRSGTWGAMVLMLLGSTGCIYGPESVDAGHEGVQVDQPWFFGTPGVEPQPRATGTHWLWWTSHLVEYDIRPQQFNEKFDDLVTADNVPVDFRAYLLVQLEAGQTPVVHERFGPKWYRTKVQEVFRTALRDFARGQRVFDLTTDPTVTSQGEVAILETIRDYVQEESLPVRINRVVIGGVTPPPVVLEETARTAAQEQRTRTEIARARAELSRADAEKNKALADKAYAEAFGLNPDQFLTYRSLEIQKEMVEVVKTKEKVSVIIGAGGGAATPVVPTGR</sequence>
<evidence type="ECO:0000313" key="5">
    <source>
        <dbReference type="Proteomes" id="UP000251800"/>
    </source>
</evidence>